<gene>
    <name evidence="2" type="ORF">L4923_27835</name>
</gene>
<dbReference type="EMBL" id="JAKREW010000056">
    <property type="protein sequence ID" value="MCG7508852.1"/>
    <property type="molecule type" value="Genomic_DNA"/>
</dbReference>
<evidence type="ECO:0000313" key="2">
    <source>
        <dbReference type="EMBL" id="MCG7508852.1"/>
    </source>
</evidence>
<proteinExistence type="predicted"/>
<evidence type="ECO:0008006" key="4">
    <source>
        <dbReference type="Google" id="ProtNLM"/>
    </source>
</evidence>
<protein>
    <recommendedName>
        <fullName evidence="4">SecY/secA suppressor protein</fullName>
    </recommendedName>
</protein>
<name>A0ABS9QN40_9HYPH</name>
<organism evidence="2 3">
    <name type="scientific">Mesorhizobium retamae</name>
    <dbReference type="NCBI Taxonomy" id="2912854"/>
    <lineage>
        <taxon>Bacteria</taxon>
        <taxon>Pseudomonadati</taxon>
        <taxon>Pseudomonadota</taxon>
        <taxon>Alphaproteobacteria</taxon>
        <taxon>Hyphomicrobiales</taxon>
        <taxon>Phyllobacteriaceae</taxon>
        <taxon>Mesorhizobium</taxon>
    </lineage>
</organism>
<evidence type="ECO:0000313" key="3">
    <source>
        <dbReference type="Proteomes" id="UP001201701"/>
    </source>
</evidence>
<reference evidence="2 3" key="1">
    <citation type="submission" date="2022-02" db="EMBL/GenBank/DDBJ databases">
        <title>Draft genome sequence of Mezorhizobium retamae strain IRAMC:0171 isolated from Retama raetam nodules.</title>
        <authorList>
            <person name="Bengaied R."/>
            <person name="Sbissi I."/>
            <person name="Huber K."/>
            <person name="Ghodbane F."/>
            <person name="Nouioui I."/>
            <person name="Tarhouni M."/>
            <person name="Gtari M."/>
        </authorList>
    </citation>
    <scope>NUCLEOTIDE SEQUENCE [LARGE SCALE GENOMIC DNA]</scope>
    <source>
        <strain evidence="2 3">IRAMC:0171</strain>
    </source>
</reference>
<feature type="region of interest" description="Disordered" evidence="1">
    <location>
        <begin position="105"/>
        <end position="141"/>
    </location>
</feature>
<keyword evidence="3" id="KW-1185">Reference proteome</keyword>
<accession>A0ABS9QN40</accession>
<sequence length="141" mass="15462">MQLRLTVPGATEEEVQRGLEAAVAVFAKEGVDPLTASGGFFALEGWGAAGFPENSPEFTDEDRKAADVWMKAIEAAVAACCASWPPYGPAPETTMDLLLTDEEKAQLYGDDDEDEDDLQFSPEQQAEFEAWQERWRKTGKA</sequence>
<dbReference type="RefSeq" id="WP_239370355.1">
    <property type="nucleotide sequence ID" value="NZ_JAKREW010000056.1"/>
</dbReference>
<evidence type="ECO:0000256" key="1">
    <source>
        <dbReference type="SAM" id="MobiDB-lite"/>
    </source>
</evidence>
<comment type="caution">
    <text evidence="2">The sequence shown here is derived from an EMBL/GenBank/DDBJ whole genome shotgun (WGS) entry which is preliminary data.</text>
</comment>
<feature type="compositionally biased region" description="Basic and acidic residues" evidence="1">
    <location>
        <begin position="131"/>
        <end position="141"/>
    </location>
</feature>
<feature type="compositionally biased region" description="Acidic residues" evidence="1">
    <location>
        <begin position="109"/>
        <end position="118"/>
    </location>
</feature>
<dbReference type="Proteomes" id="UP001201701">
    <property type="component" value="Unassembled WGS sequence"/>
</dbReference>